<dbReference type="AlphaFoldDB" id="A0A368H8U1"/>
<dbReference type="Proteomes" id="UP000252519">
    <property type="component" value="Unassembled WGS sequence"/>
</dbReference>
<dbReference type="EMBL" id="JOJR01000004">
    <property type="protein sequence ID" value="RCN53012.1"/>
    <property type="molecule type" value="Genomic_DNA"/>
</dbReference>
<gene>
    <name evidence="2" type="ORF">ANCCAN_01009</name>
</gene>
<feature type="compositionally biased region" description="Basic and acidic residues" evidence="1">
    <location>
        <begin position="55"/>
        <end position="73"/>
    </location>
</feature>
<feature type="region of interest" description="Disordered" evidence="1">
    <location>
        <begin position="22"/>
        <end position="73"/>
    </location>
</feature>
<evidence type="ECO:0000313" key="3">
    <source>
        <dbReference type="Proteomes" id="UP000252519"/>
    </source>
</evidence>
<reference evidence="2 3" key="1">
    <citation type="submission" date="2014-10" db="EMBL/GenBank/DDBJ databases">
        <title>Draft genome of the hookworm Ancylostoma caninum.</title>
        <authorList>
            <person name="Mitreva M."/>
        </authorList>
    </citation>
    <scope>NUCLEOTIDE SEQUENCE [LARGE SCALE GENOMIC DNA]</scope>
    <source>
        <strain evidence="2 3">Baltimore</strain>
    </source>
</reference>
<sequence length="73" mass="8841">MHEKHIPIFERYDVQRTMECQDEAEYARPSRQAHQRTPQKQTARGMRYRGRTERRRANAVKENKDDAAKRAKR</sequence>
<name>A0A368H8U1_ANCCA</name>
<proteinExistence type="predicted"/>
<protein>
    <submittedName>
        <fullName evidence="2">Uncharacterized protein</fullName>
    </submittedName>
</protein>
<organism evidence="2 3">
    <name type="scientific">Ancylostoma caninum</name>
    <name type="common">Dog hookworm</name>
    <dbReference type="NCBI Taxonomy" id="29170"/>
    <lineage>
        <taxon>Eukaryota</taxon>
        <taxon>Metazoa</taxon>
        <taxon>Ecdysozoa</taxon>
        <taxon>Nematoda</taxon>
        <taxon>Chromadorea</taxon>
        <taxon>Rhabditida</taxon>
        <taxon>Rhabditina</taxon>
        <taxon>Rhabditomorpha</taxon>
        <taxon>Strongyloidea</taxon>
        <taxon>Ancylostomatidae</taxon>
        <taxon>Ancylostomatinae</taxon>
        <taxon>Ancylostoma</taxon>
    </lineage>
</organism>
<evidence type="ECO:0000256" key="1">
    <source>
        <dbReference type="SAM" id="MobiDB-lite"/>
    </source>
</evidence>
<evidence type="ECO:0000313" key="2">
    <source>
        <dbReference type="EMBL" id="RCN53012.1"/>
    </source>
</evidence>
<keyword evidence="3" id="KW-1185">Reference proteome</keyword>
<comment type="caution">
    <text evidence="2">The sequence shown here is derived from an EMBL/GenBank/DDBJ whole genome shotgun (WGS) entry which is preliminary data.</text>
</comment>
<accession>A0A368H8U1</accession>